<dbReference type="EMBL" id="VOIH02000002">
    <property type="protein sequence ID" value="KAF3454096.1"/>
    <property type="molecule type" value="Genomic_DNA"/>
</dbReference>
<reference evidence="1" key="1">
    <citation type="submission" date="2020-03" db="EMBL/GenBank/DDBJ databases">
        <title>A high-quality chromosome-level genome assembly of a woody plant with both climbing and erect habits, Rhamnella rubrinervis.</title>
        <authorList>
            <person name="Lu Z."/>
            <person name="Yang Y."/>
            <person name="Zhu X."/>
            <person name="Sun Y."/>
        </authorList>
    </citation>
    <scope>NUCLEOTIDE SEQUENCE</scope>
    <source>
        <strain evidence="1">BYM</strain>
        <tissue evidence="1">Leaf</tissue>
    </source>
</reference>
<organism evidence="1 2">
    <name type="scientific">Rhamnella rubrinervis</name>
    <dbReference type="NCBI Taxonomy" id="2594499"/>
    <lineage>
        <taxon>Eukaryota</taxon>
        <taxon>Viridiplantae</taxon>
        <taxon>Streptophyta</taxon>
        <taxon>Embryophyta</taxon>
        <taxon>Tracheophyta</taxon>
        <taxon>Spermatophyta</taxon>
        <taxon>Magnoliopsida</taxon>
        <taxon>eudicotyledons</taxon>
        <taxon>Gunneridae</taxon>
        <taxon>Pentapetalae</taxon>
        <taxon>rosids</taxon>
        <taxon>fabids</taxon>
        <taxon>Rosales</taxon>
        <taxon>Rhamnaceae</taxon>
        <taxon>rhamnoid group</taxon>
        <taxon>Rhamneae</taxon>
        <taxon>Rhamnella</taxon>
    </lineage>
</organism>
<proteinExistence type="predicted"/>
<protein>
    <submittedName>
        <fullName evidence="1">Uncharacterized protein</fullName>
    </submittedName>
</protein>
<sequence>MENGFLGLLMSEVGLKAMKDGFILVFTPFSLRRGSELILKLKNPSHSLTENVCNEVEEWSSLFTLLPLPYVLPLGFMDGQCMFRLNGRDDATLTLSEMGPKSVFPLLSTLLASAGCLADSTGCSADSAGYRCMERAPITVGVPAGCANVEATQNMTRSLGVLIVLVLVHYSGKFPASIPQSFDHDFEIGRLRYCQIKMSPVFVSEMEECGDLETEQDDLSGSIEQVYVCRRQVVLFDSKGKVDEVKVEDEVERFKRICELPGNVSFKRLERKEGSLDGEEGEIVVHIASLKAAYKELASIDALKGLFGLHCIGLIGQFYTYMNNIVYCGIPYKGFSCKWLFVGEDWEGVPKAGSICRVPKSLVKAEWPTIPMAVVSSTELASKARLVGAGLWALGQEPEWCLPMVESSSSDLALSTTFLFLWA</sequence>
<name>A0A8K0HJQ8_9ROSA</name>
<comment type="caution">
    <text evidence="1">The sequence shown here is derived from an EMBL/GenBank/DDBJ whole genome shotgun (WGS) entry which is preliminary data.</text>
</comment>
<dbReference type="Proteomes" id="UP000796880">
    <property type="component" value="Unassembled WGS sequence"/>
</dbReference>
<evidence type="ECO:0000313" key="2">
    <source>
        <dbReference type="Proteomes" id="UP000796880"/>
    </source>
</evidence>
<keyword evidence="2" id="KW-1185">Reference proteome</keyword>
<gene>
    <name evidence="1" type="ORF">FNV43_RR04543</name>
</gene>
<evidence type="ECO:0000313" key="1">
    <source>
        <dbReference type="EMBL" id="KAF3454096.1"/>
    </source>
</evidence>
<dbReference type="AlphaFoldDB" id="A0A8K0HJQ8"/>
<accession>A0A8K0HJQ8</accession>